<evidence type="ECO:0000256" key="12">
    <source>
        <dbReference type="HAMAP-Rule" id="MF_01987"/>
    </source>
</evidence>
<feature type="active site" description="Proton acceptor" evidence="12">
    <location>
        <position position="253"/>
    </location>
</feature>
<comment type="caution">
    <text evidence="12">Lacks conserved residue(s) required for the propagation of feature annotation.</text>
</comment>
<keyword evidence="8 12" id="KW-0067">ATP-binding</keyword>
<evidence type="ECO:0000256" key="2">
    <source>
        <dbReference type="ARBA" id="ARBA00012035"/>
    </source>
</evidence>
<feature type="binding site" evidence="12">
    <location>
        <begin position="12"/>
        <end position="14"/>
    </location>
    <ligand>
        <name>substrate</name>
    </ligand>
</feature>
<comment type="catalytic activity">
    <reaction evidence="12">
        <text>D-ribose + ATP = D-ribose 5-phosphate + ADP + H(+)</text>
        <dbReference type="Rhea" id="RHEA:13697"/>
        <dbReference type="ChEBI" id="CHEBI:15378"/>
        <dbReference type="ChEBI" id="CHEBI:30616"/>
        <dbReference type="ChEBI" id="CHEBI:47013"/>
        <dbReference type="ChEBI" id="CHEBI:78346"/>
        <dbReference type="ChEBI" id="CHEBI:456216"/>
        <dbReference type="EC" id="2.7.1.15"/>
    </reaction>
</comment>
<comment type="similarity">
    <text evidence="12">Belongs to the carbohydrate kinase PfkB family. Ribokinase subfamily.</text>
</comment>
<evidence type="ECO:0000256" key="3">
    <source>
        <dbReference type="ARBA" id="ARBA00016943"/>
    </source>
</evidence>
<evidence type="ECO:0000259" key="13">
    <source>
        <dbReference type="Pfam" id="PF00294"/>
    </source>
</evidence>
<dbReference type="Proteomes" id="UP001139353">
    <property type="component" value="Unassembled WGS sequence"/>
</dbReference>
<feature type="binding site" evidence="12">
    <location>
        <position position="249"/>
    </location>
    <ligand>
        <name>K(+)</name>
        <dbReference type="ChEBI" id="CHEBI:29103"/>
    </ligand>
</feature>
<dbReference type="GO" id="GO:0005524">
    <property type="term" value="F:ATP binding"/>
    <property type="evidence" value="ECO:0007669"/>
    <property type="project" value="UniProtKB-UniRule"/>
</dbReference>
<evidence type="ECO:0000256" key="7">
    <source>
        <dbReference type="ARBA" id="ARBA00022777"/>
    </source>
</evidence>
<dbReference type="InterPro" id="IPR011877">
    <property type="entry name" value="Ribokinase"/>
</dbReference>
<evidence type="ECO:0000256" key="10">
    <source>
        <dbReference type="ARBA" id="ARBA00022958"/>
    </source>
</evidence>
<dbReference type="HAMAP" id="MF_01987">
    <property type="entry name" value="Ribokinase"/>
    <property type="match status" value="1"/>
</dbReference>
<feature type="binding site" evidence="12">
    <location>
        <position position="253"/>
    </location>
    <ligand>
        <name>substrate</name>
    </ligand>
</feature>
<dbReference type="CDD" id="cd01174">
    <property type="entry name" value="ribokinase"/>
    <property type="match status" value="1"/>
</dbReference>
<dbReference type="GO" id="GO:0046872">
    <property type="term" value="F:metal ion binding"/>
    <property type="evidence" value="ECO:0007669"/>
    <property type="project" value="UniProtKB-KW"/>
</dbReference>
<evidence type="ECO:0000256" key="9">
    <source>
        <dbReference type="ARBA" id="ARBA00022842"/>
    </source>
</evidence>
<evidence type="ECO:0000256" key="4">
    <source>
        <dbReference type="ARBA" id="ARBA00022679"/>
    </source>
</evidence>
<keyword evidence="7 12" id="KW-0418">Kinase</keyword>
<keyword evidence="6 12" id="KW-0547">Nucleotide-binding</keyword>
<feature type="binding site" evidence="12">
    <location>
        <begin position="252"/>
        <end position="253"/>
    </location>
    <ligand>
        <name>ATP</name>
        <dbReference type="ChEBI" id="CHEBI:30616"/>
    </ligand>
</feature>
<dbReference type="InterPro" id="IPR029056">
    <property type="entry name" value="Ribokinase-like"/>
</dbReference>
<dbReference type="PANTHER" id="PTHR10584">
    <property type="entry name" value="SUGAR KINASE"/>
    <property type="match status" value="1"/>
</dbReference>
<dbReference type="GO" id="GO:0004747">
    <property type="term" value="F:ribokinase activity"/>
    <property type="evidence" value="ECO:0007669"/>
    <property type="project" value="UniProtKB-UniRule"/>
</dbReference>
<dbReference type="PRINTS" id="PR00990">
    <property type="entry name" value="RIBOKINASE"/>
</dbReference>
<dbReference type="PROSITE" id="PS00583">
    <property type="entry name" value="PFKB_KINASES_1"/>
    <property type="match status" value="1"/>
</dbReference>
<dbReference type="Pfam" id="PF00294">
    <property type="entry name" value="PfkB"/>
    <property type="match status" value="1"/>
</dbReference>
<feature type="binding site" evidence="12">
    <location>
        <position position="185"/>
    </location>
    <ligand>
        <name>ATP</name>
        <dbReference type="ChEBI" id="CHEBI:30616"/>
    </ligand>
</feature>
<keyword evidence="9 12" id="KW-0460">Magnesium</keyword>
<reference evidence="14" key="1">
    <citation type="submission" date="2021-11" db="EMBL/GenBank/DDBJ databases">
        <title>BS-T2-15 a new species belonging to the Comamonadaceae family isolated from the soil of a French oak forest.</title>
        <authorList>
            <person name="Mieszkin S."/>
            <person name="Alain K."/>
        </authorList>
    </citation>
    <scope>NUCLEOTIDE SEQUENCE</scope>
    <source>
        <strain evidence="14">BS-T2-15</strain>
    </source>
</reference>
<feature type="binding site" evidence="12">
    <location>
        <position position="288"/>
    </location>
    <ligand>
        <name>K(+)</name>
        <dbReference type="ChEBI" id="CHEBI:29103"/>
    </ligand>
</feature>
<evidence type="ECO:0000256" key="8">
    <source>
        <dbReference type="ARBA" id="ARBA00022840"/>
    </source>
</evidence>
<dbReference type="EC" id="2.7.1.15" evidence="2 12"/>
<comment type="activity regulation">
    <text evidence="12">Activated by a monovalent cation that binds near, but not in, the active site. The most likely occupant of the site in vivo is potassium. Ion binding induces a conformational change that may alter substrate affinity.</text>
</comment>
<dbReference type="PROSITE" id="PS00584">
    <property type="entry name" value="PFKB_KINASES_2"/>
    <property type="match status" value="1"/>
</dbReference>
<feature type="binding site" evidence="12">
    <location>
        <position position="283"/>
    </location>
    <ligand>
        <name>K(+)</name>
        <dbReference type="ChEBI" id="CHEBI:29103"/>
    </ligand>
</feature>
<accession>A0A9X1YQM1</accession>
<dbReference type="EMBL" id="JAJLJH010000014">
    <property type="protein sequence ID" value="MCK9689368.1"/>
    <property type="molecule type" value="Genomic_DNA"/>
</dbReference>
<proteinExistence type="inferred from homology"/>
<keyword evidence="11 12" id="KW-0119">Carbohydrate metabolism</keyword>
<feature type="binding site" evidence="12">
    <location>
        <begin position="40"/>
        <end position="44"/>
    </location>
    <ligand>
        <name>substrate</name>
    </ligand>
</feature>
<evidence type="ECO:0000256" key="1">
    <source>
        <dbReference type="ARBA" id="ARBA00005380"/>
    </source>
</evidence>
<dbReference type="GO" id="GO:0005829">
    <property type="term" value="C:cytosol"/>
    <property type="evidence" value="ECO:0007669"/>
    <property type="project" value="TreeGrafter"/>
</dbReference>
<dbReference type="RefSeq" id="WP_275685419.1">
    <property type="nucleotide sequence ID" value="NZ_JAJLJH010000014.1"/>
</dbReference>
<evidence type="ECO:0000256" key="5">
    <source>
        <dbReference type="ARBA" id="ARBA00022723"/>
    </source>
</evidence>
<comment type="caution">
    <text evidence="14">The sequence shown here is derived from an EMBL/GenBank/DDBJ whole genome shotgun (WGS) entry which is preliminary data.</text>
</comment>
<dbReference type="SUPFAM" id="SSF53613">
    <property type="entry name" value="Ribokinase-like"/>
    <property type="match status" value="1"/>
</dbReference>
<dbReference type="AlphaFoldDB" id="A0A9X1YQM1"/>
<keyword evidence="12" id="KW-0963">Cytoplasm</keyword>
<gene>
    <name evidence="12 14" type="primary">rbsK</name>
    <name evidence="14" type="ORF">LPC04_26925</name>
</gene>
<dbReference type="Gene3D" id="3.40.1190.20">
    <property type="match status" value="1"/>
</dbReference>
<dbReference type="InterPro" id="IPR011611">
    <property type="entry name" value="PfkB_dom"/>
</dbReference>
<name>A0A9X1YQM1_9BURK</name>
<feature type="binding site" evidence="12">
    <location>
        <position position="247"/>
    </location>
    <ligand>
        <name>K(+)</name>
        <dbReference type="ChEBI" id="CHEBI:29103"/>
    </ligand>
</feature>
<feature type="binding site" evidence="12">
    <location>
        <begin position="221"/>
        <end position="226"/>
    </location>
    <ligand>
        <name>ATP</name>
        <dbReference type="ChEBI" id="CHEBI:30616"/>
    </ligand>
</feature>
<dbReference type="InterPro" id="IPR002173">
    <property type="entry name" value="Carboh/pur_kinase_PfkB_CS"/>
</dbReference>
<comment type="function">
    <text evidence="12">Catalyzes the phosphorylation of ribose at O-5 in a reaction requiring ATP and magnesium. The resulting D-ribose-5-phosphate can then be used either for sythesis of nucleotides, histidine, and tryptophan, or as a component of the pentose phosphate pathway.</text>
</comment>
<sequence>MTASIVVVGSLNMDLVMRMSRAPIGGETVPGLDFAMLPGGKGANQAVACARMGANVIMVGRVGIDPNGDVLKAGLAADGVDAREVKGLASTHTGVASIWVEDDGQNRIVLAPGANGLLDPASVARANTMIDMAGMLILQLEVPIPAVQAAIDRAFAAHVPVLLNPAPAAPLPDEMWKKIDILVLNESEATAYASLDVVDPNSAAEAGAQLRARGPDRVLVTLGAQGVVVVDGGGARHFPAKKVKAVDTTAAGDTFIGALAAALCEGQSLDDAVALGQAASALCVTRRGAQTSIPYRRQLATTAVSADDHS</sequence>
<protein>
    <recommendedName>
        <fullName evidence="3 12">Ribokinase</fullName>
        <shortName evidence="12">RK</shortName>
        <ecNumber evidence="2 12">2.7.1.15</ecNumber>
    </recommendedName>
</protein>
<dbReference type="NCBIfam" id="TIGR02152">
    <property type="entry name" value="D_ribokin_bact"/>
    <property type="match status" value="1"/>
</dbReference>
<keyword evidence="15" id="KW-1185">Reference proteome</keyword>
<evidence type="ECO:0000313" key="14">
    <source>
        <dbReference type="EMBL" id="MCK9689368.1"/>
    </source>
</evidence>
<comment type="cofactor">
    <cofactor evidence="12">
        <name>Mg(2+)</name>
        <dbReference type="ChEBI" id="CHEBI:18420"/>
    </cofactor>
    <text evidence="12">Requires a divalent cation, most likely magnesium in vivo, as an electrophilic catalyst to aid phosphoryl group transfer. It is the chelate of the metal and the nucleotide that is the actual substrate.</text>
</comment>
<organism evidence="14 15">
    <name type="scientific">Scleromatobacter humisilvae</name>
    <dbReference type="NCBI Taxonomy" id="2897159"/>
    <lineage>
        <taxon>Bacteria</taxon>
        <taxon>Pseudomonadati</taxon>
        <taxon>Pseudomonadota</taxon>
        <taxon>Betaproteobacteria</taxon>
        <taxon>Burkholderiales</taxon>
        <taxon>Sphaerotilaceae</taxon>
        <taxon>Scleromatobacter</taxon>
    </lineage>
</organism>
<comment type="similarity">
    <text evidence="1">Belongs to the carbohydrate kinase pfkB family.</text>
</comment>
<keyword evidence="10 12" id="KW-0630">Potassium</keyword>
<evidence type="ECO:0000256" key="6">
    <source>
        <dbReference type="ARBA" id="ARBA00022741"/>
    </source>
</evidence>
<feature type="binding site" evidence="12">
    <location>
        <position position="141"/>
    </location>
    <ligand>
        <name>substrate</name>
    </ligand>
</feature>
<comment type="pathway">
    <text evidence="12">Carbohydrate metabolism; D-ribose degradation; D-ribose 5-phosphate from beta-D-ribopyranose: step 2/2.</text>
</comment>
<feature type="domain" description="Carbohydrate kinase PfkB" evidence="13">
    <location>
        <begin position="3"/>
        <end position="294"/>
    </location>
</feature>
<dbReference type="PANTHER" id="PTHR10584:SF166">
    <property type="entry name" value="RIBOKINASE"/>
    <property type="match status" value="1"/>
</dbReference>
<comment type="subcellular location">
    <subcellularLocation>
        <location evidence="12">Cytoplasm</location>
    </subcellularLocation>
</comment>
<evidence type="ECO:0000313" key="15">
    <source>
        <dbReference type="Proteomes" id="UP001139353"/>
    </source>
</evidence>
<dbReference type="InterPro" id="IPR002139">
    <property type="entry name" value="Ribo/fructo_kinase"/>
</dbReference>
<feature type="binding site" evidence="12">
    <location>
        <position position="286"/>
    </location>
    <ligand>
        <name>K(+)</name>
        <dbReference type="ChEBI" id="CHEBI:29103"/>
    </ligand>
</feature>
<keyword evidence="5 12" id="KW-0479">Metal-binding</keyword>
<keyword evidence="4 12" id="KW-0808">Transferase</keyword>
<feature type="binding site" evidence="12">
    <location>
        <position position="292"/>
    </location>
    <ligand>
        <name>K(+)</name>
        <dbReference type="ChEBI" id="CHEBI:29103"/>
    </ligand>
</feature>
<comment type="subunit">
    <text evidence="12">Homodimer.</text>
</comment>
<dbReference type="GO" id="GO:0019303">
    <property type="term" value="P:D-ribose catabolic process"/>
    <property type="evidence" value="ECO:0007669"/>
    <property type="project" value="UniProtKB-UniRule"/>
</dbReference>
<evidence type="ECO:0000256" key="11">
    <source>
        <dbReference type="ARBA" id="ARBA00023277"/>
    </source>
</evidence>